<evidence type="ECO:0000256" key="1">
    <source>
        <dbReference type="SAM" id="MobiDB-lite"/>
    </source>
</evidence>
<dbReference type="Proteomes" id="UP000464468">
    <property type="component" value="Chromosome"/>
</dbReference>
<feature type="region of interest" description="Disordered" evidence="1">
    <location>
        <begin position="43"/>
        <end position="84"/>
    </location>
</feature>
<sequence length="84" mass="9085">MAQASYRELAARARQEADVATLANVRERALRAEAAWLEMAARQDRNEQARIARAPADHDAAARTGTEQGESDGNAADTPAIPLR</sequence>
<evidence type="ECO:0000313" key="2">
    <source>
        <dbReference type="EMBL" id="QHL90435.1"/>
    </source>
</evidence>
<proteinExistence type="predicted"/>
<keyword evidence="3" id="KW-1185">Reference proteome</keyword>
<accession>A0A7Z2S4U8</accession>
<dbReference type="AlphaFoldDB" id="A0A7Z2S4U8"/>
<gene>
    <name evidence="2" type="ORF">GVO57_05770</name>
</gene>
<feature type="compositionally biased region" description="Basic and acidic residues" evidence="1">
    <location>
        <begin position="43"/>
        <end position="61"/>
    </location>
</feature>
<dbReference type="KEGG" id="schy:GVO57_05770"/>
<name>A0A7Z2S4U8_9SPHN</name>
<protein>
    <submittedName>
        <fullName evidence="2">Uncharacterized protein</fullName>
    </submittedName>
</protein>
<dbReference type="EMBL" id="CP047895">
    <property type="protein sequence ID" value="QHL90435.1"/>
    <property type="molecule type" value="Genomic_DNA"/>
</dbReference>
<dbReference type="RefSeq" id="WP_160592363.1">
    <property type="nucleotide sequence ID" value="NZ_CP047895.1"/>
</dbReference>
<organism evidence="2 3">
    <name type="scientific">Sphingomonas changnyeongensis</name>
    <dbReference type="NCBI Taxonomy" id="2698679"/>
    <lineage>
        <taxon>Bacteria</taxon>
        <taxon>Pseudomonadati</taxon>
        <taxon>Pseudomonadota</taxon>
        <taxon>Alphaproteobacteria</taxon>
        <taxon>Sphingomonadales</taxon>
        <taxon>Sphingomonadaceae</taxon>
        <taxon>Sphingomonas</taxon>
    </lineage>
</organism>
<evidence type="ECO:0000313" key="3">
    <source>
        <dbReference type="Proteomes" id="UP000464468"/>
    </source>
</evidence>
<reference evidence="2 3" key="1">
    <citation type="submission" date="2020-01" db="EMBL/GenBank/DDBJ databases">
        <title>Sphingomonas sp. C33 whole genome sequece.</title>
        <authorList>
            <person name="Park C."/>
        </authorList>
    </citation>
    <scope>NUCLEOTIDE SEQUENCE [LARGE SCALE GENOMIC DNA]</scope>
    <source>
        <strain evidence="2 3">C33</strain>
    </source>
</reference>